<dbReference type="SMART" id="SM00387">
    <property type="entry name" value="HATPase_c"/>
    <property type="match status" value="1"/>
</dbReference>
<dbReference type="Pfam" id="PF02518">
    <property type="entry name" value="HATPase_c"/>
    <property type="match status" value="1"/>
</dbReference>
<keyword evidence="10" id="KW-0238">DNA-binding</keyword>
<dbReference type="SUPFAM" id="SSF46689">
    <property type="entry name" value="Homeodomain-like"/>
    <property type="match status" value="1"/>
</dbReference>
<keyword evidence="5" id="KW-0547">Nucleotide-binding</keyword>
<evidence type="ECO:0000259" key="14">
    <source>
        <dbReference type="PROSITE" id="PS01124"/>
    </source>
</evidence>
<dbReference type="PANTHER" id="PTHR43547">
    <property type="entry name" value="TWO-COMPONENT HISTIDINE KINASE"/>
    <property type="match status" value="1"/>
</dbReference>
<dbReference type="FunFam" id="3.30.565.10:FF:000037">
    <property type="entry name" value="Hybrid sensor histidine kinase/response regulator"/>
    <property type="match status" value="1"/>
</dbReference>
<evidence type="ECO:0000256" key="7">
    <source>
        <dbReference type="ARBA" id="ARBA00022840"/>
    </source>
</evidence>
<dbReference type="Proteomes" id="UP000003919">
    <property type="component" value="Chromosome"/>
</dbReference>
<dbReference type="SUPFAM" id="SSF50998">
    <property type="entry name" value="Quinoprotein alcohol dehydrogenase-like"/>
    <property type="match status" value="1"/>
</dbReference>
<dbReference type="SUPFAM" id="SSF55874">
    <property type="entry name" value="ATPase domain of HSP90 chaperone/DNA topoisomerase II/histidine kinase"/>
    <property type="match status" value="1"/>
</dbReference>
<dbReference type="PROSITE" id="PS01124">
    <property type="entry name" value="HTH_ARAC_FAMILY_2"/>
    <property type="match status" value="1"/>
</dbReference>
<evidence type="ECO:0000256" key="8">
    <source>
        <dbReference type="ARBA" id="ARBA00023012"/>
    </source>
</evidence>
<reference evidence="17 18" key="1">
    <citation type="journal article" date="2011" name="J. Bacteriol.">
        <title>Complete genome sequence of Algoriphagus sp. PR1, bacterial prey of a colony-forming choanoflagellate.</title>
        <authorList>
            <person name="Alegado R.A."/>
            <person name="Ferriera S."/>
            <person name="Nusbaum C."/>
            <person name="Young S.K."/>
            <person name="Zeng Q."/>
            <person name="Imamovic A."/>
            <person name="Fairclough S.R."/>
            <person name="King N."/>
        </authorList>
    </citation>
    <scope>NUCLEOTIDE SEQUENCE [LARGE SCALE GENOMIC DNA]</scope>
    <source>
        <strain evidence="17 18">PR1</strain>
    </source>
</reference>
<dbReference type="InterPro" id="IPR018060">
    <property type="entry name" value="HTH_AraC"/>
</dbReference>
<dbReference type="HOGENOM" id="CLU_000445_28_1_10"/>
<dbReference type="PROSITE" id="PS00041">
    <property type="entry name" value="HTH_ARAC_FAMILY_1"/>
    <property type="match status" value="1"/>
</dbReference>
<evidence type="ECO:0000256" key="10">
    <source>
        <dbReference type="ARBA" id="ARBA00023125"/>
    </source>
</evidence>
<comment type="catalytic activity">
    <reaction evidence="1">
        <text>ATP + protein L-histidine = ADP + protein N-phospho-L-histidine.</text>
        <dbReference type="EC" id="2.7.13.3"/>
    </reaction>
</comment>
<dbReference type="Gene3D" id="2.60.40.10">
    <property type="entry name" value="Immunoglobulins"/>
    <property type="match status" value="1"/>
</dbReference>
<dbReference type="PANTHER" id="PTHR43547:SF2">
    <property type="entry name" value="HYBRID SIGNAL TRANSDUCTION HISTIDINE KINASE C"/>
    <property type="match status" value="1"/>
</dbReference>
<evidence type="ECO:0000256" key="4">
    <source>
        <dbReference type="ARBA" id="ARBA00022679"/>
    </source>
</evidence>
<dbReference type="SMART" id="SM00388">
    <property type="entry name" value="HisKA"/>
    <property type="match status" value="1"/>
</dbReference>
<dbReference type="InterPro" id="IPR036097">
    <property type="entry name" value="HisK_dim/P_sf"/>
</dbReference>
<feature type="domain" description="Response regulatory" evidence="16">
    <location>
        <begin position="1085"/>
        <end position="1200"/>
    </location>
</feature>
<dbReference type="InterPro" id="IPR011047">
    <property type="entry name" value="Quinoprotein_ADH-like_sf"/>
</dbReference>
<dbReference type="GO" id="GO:0003700">
    <property type="term" value="F:DNA-binding transcription factor activity"/>
    <property type="evidence" value="ECO:0007669"/>
    <property type="project" value="InterPro"/>
</dbReference>
<dbReference type="Pfam" id="PF00512">
    <property type="entry name" value="HisKA"/>
    <property type="match status" value="1"/>
</dbReference>
<dbReference type="InterPro" id="IPR005467">
    <property type="entry name" value="His_kinase_dom"/>
</dbReference>
<dbReference type="Gene3D" id="3.30.565.10">
    <property type="entry name" value="Histidine kinase-like ATPase, C-terminal domain"/>
    <property type="match status" value="1"/>
</dbReference>
<dbReference type="PRINTS" id="PR00344">
    <property type="entry name" value="BCTRLSENSOR"/>
</dbReference>
<dbReference type="Pfam" id="PF12833">
    <property type="entry name" value="HTH_18"/>
    <property type="match status" value="1"/>
</dbReference>
<dbReference type="Gene3D" id="2.130.10.10">
    <property type="entry name" value="YVTN repeat-like/Quinoprotein amine dehydrogenase"/>
    <property type="match status" value="2"/>
</dbReference>
<dbReference type="EC" id="2.7.13.3" evidence="2"/>
<dbReference type="InterPro" id="IPR018062">
    <property type="entry name" value="HTH_AraC-typ_CS"/>
</dbReference>
<dbReference type="SMART" id="SM00448">
    <property type="entry name" value="REC"/>
    <property type="match status" value="1"/>
</dbReference>
<feature type="transmembrane region" description="Helical" evidence="13">
    <location>
        <begin position="773"/>
        <end position="793"/>
    </location>
</feature>
<keyword evidence="13" id="KW-1133">Transmembrane helix</keyword>
<dbReference type="InterPro" id="IPR011006">
    <property type="entry name" value="CheY-like_superfamily"/>
</dbReference>
<dbReference type="Gene3D" id="3.40.50.2300">
    <property type="match status" value="1"/>
</dbReference>
<protein>
    <recommendedName>
        <fullName evidence="2">histidine kinase</fullName>
        <ecNumber evidence="2">2.7.13.3</ecNumber>
    </recommendedName>
</protein>
<keyword evidence="11" id="KW-0804">Transcription</keyword>
<keyword evidence="13" id="KW-0472">Membrane</keyword>
<sequence length="1347" mass="154282">MKFSYGQTASNFIHLEKSFSSNSLIETDPYGYIWITDSDGLNKYDGYDFQNIPLSNFFGESFINRSKVKFNIDSRGSLWIGTLGGELAKVSSSGDVKVFSDFLTSFNSPNITAIATKGDRVAIATNSGYIFAYDYKTDELKQIAVLPQYNEAYKSIHLLDFSDENQLWISTRSSKIFGYSFTSDELLELQTPLNQSLVDLPLLTHDQKGNLWISSENQGFFKYNIASQEFKHFDYKVNNGLQYPMFRSIYADMSGKIWLGSDGDGLYLFNPENETFTNFSHSINNQFSLATNTVLEIKEDMYGNIWTVQKWGLIDILPNYRKSLEYYIGSDDETPTAVISVLKAKDGTLYFGNDGNGMTKVSPKGESISYDFEKKPPYFFQGRYAQTMIEDVDSNIWIGTYQNGLFIYNPKNNQFTKKEISDNQGLATYDVRKLYRDKQNRIWAASNLGIHVFSPNGEKMAFFAFSGPSGLVGSISDYIAESPNGEIWVATYHGGLFKFHENKDDLTQSTFQLIPYFDQTEDDNYDYSISSFSTVGDNIWIRTLSGFIIKLDTKNLTFQSYANHKSLKNLIISEVKVDQETGLLWLSTLDGIYSFDPIKENLTAFDQSDGVRQMRYPRRSIYVDESGKFYFMGSLGVTAFYPSSLQKSENQAQLFIKRVEVLNKPAQSIIPEQLKDGLENFNKLDLKANQSSFSFEFSAIGNTLNSDFRYEYRLVGFNDEWITPTSSHQAIYTNIPAGNYTFEVRAGSKAGVWNIPVKQVEVSIAPYWWKSNLAYAFYFLLFILSIIGLYYWINFKNKIIREELVYNQEKELYALKMNFFAKMSHEIQTPLTLILAPLKDMVNRATQNGNKLLEQRLKIIQNNAERLSRISNDLMTVRDKELKKLKLQVEKKDIFQELKKIGFSFTDQAEFKDIQFHLEIPDQEVIVWYDYKKIEHIFYNLLSNAFKFTKRGGEISFLAEFSPKEDLLKISVSDSGVGISENDKSQIFEIYYQTASGKSKNGMGIGLALTKELVELHHGTISLESEENVGTTFVVTIPTNESAYSQDEKMVEADIVPADNLEIQEPDPGFSEKKHTKKAKEDLPKILIVEDNVEMQIFLQEYFQDQYQIALADNGKVALEIVNDFMPEIIISDLMMPIMNGIEMSKVLIKNNLTSHIPIILLTAKNNTESRMLGLSSGAIYYIQKPFNPLELSIRVANLLEHKRKTFARVKTSVVTEPEMDKMKSKNDIFIDKLVSELNDQIENTNFKLEDLTQTMHMSYSVIFRKCQEITGKNLLEFYRILKLKRAASLIIKNGYRISEAAYMVGYNDSKYFSKCFKEEFGKTPAQFKREAKSGDPEKILEELTKL</sequence>
<name>A3I1P6_9BACT</name>
<dbReference type="InterPro" id="IPR001789">
    <property type="entry name" value="Sig_transdc_resp-reg_receiver"/>
</dbReference>
<keyword evidence="9" id="KW-0805">Transcription regulation</keyword>
<evidence type="ECO:0000256" key="13">
    <source>
        <dbReference type="SAM" id="Phobius"/>
    </source>
</evidence>
<evidence type="ECO:0000313" key="17">
    <source>
        <dbReference type="EMBL" id="EAZ79712.2"/>
    </source>
</evidence>
<evidence type="ECO:0000256" key="6">
    <source>
        <dbReference type="ARBA" id="ARBA00022777"/>
    </source>
</evidence>
<dbReference type="EMBL" id="AAXU02000001">
    <property type="protein sequence ID" value="EAZ79712.2"/>
    <property type="molecule type" value="Genomic_DNA"/>
</dbReference>
<feature type="modified residue" description="4-aspartylphosphate" evidence="12">
    <location>
        <position position="1133"/>
    </location>
</feature>
<dbReference type="InterPro" id="IPR036890">
    <property type="entry name" value="HATPase_C_sf"/>
</dbReference>
<evidence type="ECO:0000256" key="9">
    <source>
        <dbReference type="ARBA" id="ARBA00023015"/>
    </source>
</evidence>
<organism evidence="17 18">
    <name type="scientific">Algoriphagus machipongonensis</name>
    <dbReference type="NCBI Taxonomy" id="388413"/>
    <lineage>
        <taxon>Bacteria</taxon>
        <taxon>Pseudomonadati</taxon>
        <taxon>Bacteroidota</taxon>
        <taxon>Cytophagia</taxon>
        <taxon>Cytophagales</taxon>
        <taxon>Cyclobacteriaceae</taxon>
        <taxon>Algoriphagus</taxon>
    </lineage>
</organism>
<feature type="domain" description="HTH araC/xylS-type" evidence="14">
    <location>
        <begin position="1232"/>
        <end position="1331"/>
    </location>
</feature>
<dbReference type="eggNOG" id="COG3292">
    <property type="taxonomic scope" value="Bacteria"/>
</dbReference>
<keyword evidence="7" id="KW-0067">ATP-binding</keyword>
<dbReference type="GO" id="GO:0005524">
    <property type="term" value="F:ATP binding"/>
    <property type="evidence" value="ECO:0007669"/>
    <property type="project" value="UniProtKB-KW"/>
</dbReference>
<evidence type="ECO:0000313" key="18">
    <source>
        <dbReference type="Proteomes" id="UP000003919"/>
    </source>
</evidence>
<proteinExistence type="predicted"/>
<dbReference type="eggNOG" id="COG0745">
    <property type="taxonomic scope" value="Bacteria"/>
</dbReference>
<comment type="caution">
    <text evidence="17">The sequence shown here is derived from an EMBL/GenBank/DDBJ whole genome shotgun (WGS) entry which is preliminary data.</text>
</comment>
<dbReference type="InterPro" id="IPR011123">
    <property type="entry name" value="Y_Y_Y"/>
</dbReference>
<dbReference type="Pfam" id="PF07495">
    <property type="entry name" value="Y_Y_Y"/>
    <property type="match status" value="1"/>
</dbReference>
<evidence type="ECO:0000256" key="5">
    <source>
        <dbReference type="ARBA" id="ARBA00022741"/>
    </source>
</evidence>
<accession>A3I1P6</accession>
<dbReference type="PROSITE" id="PS50109">
    <property type="entry name" value="HIS_KIN"/>
    <property type="match status" value="1"/>
</dbReference>
<dbReference type="GO" id="GO:0000155">
    <property type="term" value="F:phosphorelay sensor kinase activity"/>
    <property type="evidence" value="ECO:0007669"/>
    <property type="project" value="InterPro"/>
</dbReference>
<dbReference type="InterPro" id="IPR003594">
    <property type="entry name" value="HATPase_dom"/>
</dbReference>
<dbReference type="Gene3D" id="1.10.10.60">
    <property type="entry name" value="Homeodomain-like"/>
    <property type="match status" value="1"/>
</dbReference>
<dbReference type="InterPro" id="IPR004358">
    <property type="entry name" value="Sig_transdc_His_kin-like_C"/>
</dbReference>
<dbReference type="SUPFAM" id="SSF52172">
    <property type="entry name" value="CheY-like"/>
    <property type="match status" value="1"/>
</dbReference>
<dbReference type="Pfam" id="PF00072">
    <property type="entry name" value="Response_reg"/>
    <property type="match status" value="1"/>
</dbReference>
<evidence type="ECO:0000256" key="1">
    <source>
        <dbReference type="ARBA" id="ARBA00000085"/>
    </source>
</evidence>
<dbReference type="SUPFAM" id="SSF47384">
    <property type="entry name" value="Homodimeric domain of signal transducing histidine kinase"/>
    <property type="match status" value="1"/>
</dbReference>
<dbReference type="InterPro" id="IPR013783">
    <property type="entry name" value="Ig-like_fold"/>
</dbReference>
<dbReference type="SMART" id="SM00342">
    <property type="entry name" value="HTH_ARAC"/>
    <property type="match status" value="1"/>
</dbReference>
<dbReference type="SUPFAM" id="SSF63829">
    <property type="entry name" value="Calcium-dependent phosphotriesterase"/>
    <property type="match status" value="2"/>
</dbReference>
<keyword evidence="8" id="KW-0902">Two-component regulatory system</keyword>
<keyword evidence="3 12" id="KW-0597">Phosphoprotein</keyword>
<dbReference type="InterPro" id="IPR009057">
    <property type="entry name" value="Homeodomain-like_sf"/>
</dbReference>
<keyword evidence="4" id="KW-0808">Transferase</keyword>
<keyword evidence="6" id="KW-0418">Kinase</keyword>
<dbReference type="STRING" id="388413.ALPR1_08808"/>
<evidence type="ECO:0000256" key="3">
    <source>
        <dbReference type="ARBA" id="ARBA00022553"/>
    </source>
</evidence>
<dbReference type="EMBL" id="CM001023">
    <property type="protein sequence ID" value="EAZ79712.2"/>
    <property type="molecule type" value="Genomic_DNA"/>
</dbReference>
<evidence type="ECO:0000256" key="11">
    <source>
        <dbReference type="ARBA" id="ARBA00023163"/>
    </source>
</evidence>
<dbReference type="CDD" id="cd00082">
    <property type="entry name" value="HisKA"/>
    <property type="match status" value="1"/>
</dbReference>
<dbReference type="InterPro" id="IPR003661">
    <property type="entry name" value="HisK_dim/P_dom"/>
</dbReference>
<evidence type="ECO:0000256" key="2">
    <source>
        <dbReference type="ARBA" id="ARBA00012438"/>
    </source>
</evidence>
<evidence type="ECO:0000256" key="12">
    <source>
        <dbReference type="PROSITE-ProRule" id="PRU00169"/>
    </source>
</evidence>
<dbReference type="InterPro" id="IPR015943">
    <property type="entry name" value="WD40/YVTN_repeat-like_dom_sf"/>
</dbReference>
<dbReference type="eggNOG" id="COG5002">
    <property type="taxonomic scope" value="Bacteria"/>
</dbReference>
<gene>
    <name evidence="17" type="ORF">ALPR1_08808</name>
</gene>
<dbReference type="PROSITE" id="PS50110">
    <property type="entry name" value="RESPONSE_REGULATORY"/>
    <property type="match status" value="1"/>
</dbReference>
<dbReference type="GO" id="GO:0043565">
    <property type="term" value="F:sequence-specific DNA binding"/>
    <property type="evidence" value="ECO:0007669"/>
    <property type="project" value="InterPro"/>
</dbReference>
<evidence type="ECO:0000259" key="15">
    <source>
        <dbReference type="PROSITE" id="PS50109"/>
    </source>
</evidence>
<evidence type="ECO:0000259" key="16">
    <source>
        <dbReference type="PROSITE" id="PS50110"/>
    </source>
</evidence>
<keyword evidence="18" id="KW-1185">Reference proteome</keyword>
<feature type="domain" description="Histidine kinase" evidence="15">
    <location>
        <begin position="822"/>
        <end position="1041"/>
    </location>
</feature>
<keyword evidence="13" id="KW-0812">Transmembrane</keyword>
<dbReference type="Gene3D" id="1.10.287.130">
    <property type="match status" value="1"/>
</dbReference>